<accession>A0A0A9AZF7</accession>
<reference evidence="1" key="2">
    <citation type="journal article" date="2015" name="Data Brief">
        <title>Shoot transcriptome of the giant reed, Arundo donax.</title>
        <authorList>
            <person name="Barrero R.A."/>
            <person name="Guerrero F.D."/>
            <person name="Moolhuijzen P."/>
            <person name="Goolsby J.A."/>
            <person name="Tidwell J."/>
            <person name="Bellgard S.E."/>
            <person name="Bellgard M.I."/>
        </authorList>
    </citation>
    <scope>NUCLEOTIDE SEQUENCE</scope>
    <source>
        <tissue evidence="1">Shoot tissue taken approximately 20 cm above the soil surface</tissue>
    </source>
</reference>
<proteinExistence type="predicted"/>
<evidence type="ECO:0000313" key="1">
    <source>
        <dbReference type="EMBL" id="JAD54310.1"/>
    </source>
</evidence>
<dbReference type="EMBL" id="GBRH01243585">
    <property type="protein sequence ID" value="JAD54310.1"/>
    <property type="molecule type" value="Transcribed_RNA"/>
</dbReference>
<dbReference type="AlphaFoldDB" id="A0A0A9AZF7"/>
<sequence length="67" mass="7625">MTSMPLRQCMPKMERLTLGHRKADRRRCCHRPPAEGRCDAWWRRGTGRRRCVLRPPVPPVATSGGGA</sequence>
<protein>
    <submittedName>
        <fullName evidence="1">Uncharacterized protein</fullName>
    </submittedName>
</protein>
<organism evidence="1">
    <name type="scientific">Arundo donax</name>
    <name type="common">Giant reed</name>
    <name type="synonym">Donax arundinaceus</name>
    <dbReference type="NCBI Taxonomy" id="35708"/>
    <lineage>
        <taxon>Eukaryota</taxon>
        <taxon>Viridiplantae</taxon>
        <taxon>Streptophyta</taxon>
        <taxon>Embryophyta</taxon>
        <taxon>Tracheophyta</taxon>
        <taxon>Spermatophyta</taxon>
        <taxon>Magnoliopsida</taxon>
        <taxon>Liliopsida</taxon>
        <taxon>Poales</taxon>
        <taxon>Poaceae</taxon>
        <taxon>PACMAD clade</taxon>
        <taxon>Arundinoideae</taxon>
        <taxon>Arundineae</taxon>
        <taxon>Arundo</taxon>
    </lineage>
</organism>
<name>A0A0A9AZF7_ARUDO</name>
<reference evidence="1" key="1">
    <citation type="submission" date="2014-09" db="EMBL/GenBank/DDBJ databases">
        <authorList>
            <person name="Magalhaes I.L.F."/>
            <person name="Oliveira U."/>
            <person name="Santos F.R."/>
            <person name="Vidigal T.H.D.A."/>
            <person name="Brescovit A.D."/>
            <person name="Santos A.J."/>
        </authorList>
    </citation>
    <scope>NUCLEOTIDE SEQUENCE</scope>
    <source>
        <tissue evidence="1">Shoot tissue taken approximately 20 cm above the soil surface</tissue>
    </source>
</reference>